<keyword evidence="6" id="KW-1185">Reference proteome</keyword>
<sequence length="643" mass="66298">MTKSTQIMLAALTVGLCLLVPVPGVLAQESPGQAQLAPTMLVLDASGSMTGADPSGGTKMEAAKRAVHTLVDATPAGASVGLAAYGTSTGNSTAEREQGCRDVTVLREAGPIDKAALGAAVDGLTPRGFTPIGRALQVAAESLPQEGPRSIVLVSDGEDTCAPPQPCEVVRTLAGQGVDLVVHTVGFGVDRVARAQLSCVAQATGGTYSDAPDAETLQRVLPRVTATALRNYQPAGSPITGSPGYDTAPVALPGQYLDTIGQKEKRFYAVDVPQGATAYVSATVSYPPLRDVPRTDDNNALHLDVHGIDGSDCLKSEVAQSLRSSDGEALTVASTWNGATEVRNGSGDDRCQGGGRYYFAVEWHTVSVGVPERMPIELLVGVEPAAVDTGPVAVLPPAELVAATGPGTPVVGGGSFNVAGTLDASGTYTDALQRSEFVFYRVKLQWGQGLAYRVHFGETPGSGLANISPLSTTLYTPFREEIASERMVYTGKDFTLPTISTAPVRYNNRAADATTVRTQSVAGWYYIAVQVGPVADDTRSAAPVPVRLDVSVTGTAEPGPRYDPASGDAAAGPFGENRSPAPAAPQEPVAAPVDTATHLAISPVGWIAAGAVLVAALVGGAFALRRLRRAGSDSSDHQPPRGQ</sequence>
<evidence type="ECO:0000256" key="1">
    <source>
        <dbReference type="SAM" id="MobiDB-lite"/>
    </source>
</evidence>
<proteinExistence type="predicted"/>
<dbReference type="InterPro" id="IPR002035">
    <property type="entry name" value="VWF_A"/>
</dbReference>
<dbReference type="PANTHER" id="PTHR10579">
    <property type="entry name" value="CALCIUM-ACTIVATED CHLORIDE CHANNEL REGULATOR"/>
    <property type="match status" value="1"/>
</dbReference>
<feature type="transmembrane region" description="Helical" evidence="2">
    <location>
        <begin position="604"/>
        <end position="624"/>
    </location>
</feature>
<keyword evidence="2" id="KW-1133">Transmembrane helix</keyword>
<dbReference type="SUPFAM" id="SSF53300">
    <property type="entry name" value="vWA-like"/>
    <property type="match status" value="1"/>
</dbReference>
<feature type="compositionally biased region" description="Low complexity" evidence="1">
    <location>
        <begin position="580"/>
        <end position="590"/>
    </location>
</feature>
<feature type="region of interest" description="Disordered" evidence="1">
    <location>
        <begin position="552"/>
        <end position="590"/>
    </location>
</feature>
<evidence type="ECO:0000259" key="4">
    <source>
        <dbReference type="PROSITE" id="PS50234"/>
    </source>
</evidence>
<keyword evidence="2" id="KW-0472">Membrane</keyword>
<keyword evidence="3" id="KW-0732">Signal</keyword>
<evidence type="ECO:0000256" key="3">
    <source>
        <dbReference type="SAM" id="SignalP"/>
    </source>
</evidence>
<dbReference type="RefSeq" id="WP_169394870.1">
    <property type="nucleotide sequence ID" value="NZ_BAAAJH010000025.1"/>
</dbReference>
<dbReference type="Pfam" id="PF13519">
    <property type="entry name" value="VWA_2"/>
    <property type="match status" value="1"/>
</dbReference>
<evidence type="ECO:0000256" key="2">
    <source>
        <dbReference type="SAM" id="Phobius"/>
    </source>
</evidence>
<comment type="caution">
    <text evidence="5">The sequence shown here is derived from an EMBL/GenBank/DDBJ whole genome shotgun (WGS) entry which is preliminary data.</text>
</comment>
<name>A0ABX1RCG0_9PSEU</name>
<evidence type="ECO:0000313" key="6">
    <source>
        <dbReference type="Proteomes" id="UP001296706"/>
    </source>
</evidence>
<dbReference type="InterPro" id="IPR036465">
    <property type="entry name" value="vWFA_dom_sf"/>
</dbReference>
<dbReference type="Gene3D" id="3.40.50.410">
    <property type="entry name" value="von Willebrand factor, type A domain"/>
    <property type="match status" value="1"/>
</dbReference>
<dbReference type="InterPro" id="IPR051266">
    <property type="entry name" value="CLCR"/>
</dbReference>
<dbReference type="PANTHER" id="PTHR10579:SF43">
    <property type="entry name" value="ZINC FINGER (C3HC4-TYPE RING FINGER) FAMILY PROTEIN"/>
    <property type="match status" value="1"/>
</dbReference>
<dbReference type="PROSITE" id="PS50234">
    <property type="entry name" value="VWFA"/>
    <property type="match status" value="1"/>
</dbReference>
<evidence type="ECO:0000313" key="5">
    <source>
        <dbReference type="EMBL" id="NMH76805.1"/>
    </source>
</evidence>
<accession>A0ABX1RCG0</accession>
<organism evidence="5 6">
    <name type="scientific">Pseudonocardia xinjiangensis</name>
    <dbReference type="NCBI Taxonomy" id="75289"/>
    <lineage>
        <taxon>Bacteria</taxon>
        <taxon>Bacillati</taxon>
        <taxon>Actinomycetota</taxon>
        <taxon>Actinomycetes</taxon>
        <taxon>Pseudonocardiales</taxon>
        <taxon>Pseudonocardiaceae</taxon>
        <taxon>Pseudonocardia</taxon>
    </lineage>
</organism>
<gene>
    <name evidence="5" type="ORF">HF577_06785</name>
</gene>
<reference evidence="5 6" key="1">
    <citation type="submission" date="2020-04" db="EMBL/GenBank/DDBJ databases">
        <authorList>
            <person name="Klaysubun C."/>
            <person name="Duangmal K."/>
            <person name="Lipun K."/>
        </authorList>
    </citation>
    <scope>NUCLEOTIDE SEQUENCE [LARGE SCALE GENOMIC DNA]</scope>
    <source>
        <strain evidence="5 6">JCM 11839</strain>
    </source>
</reference>
<dbReference type="Proteomes" id="UP001296706">
    <property type="component" value="Unassembled WGS sequence"/>
</dbReference>
<feature type="chain" id="PRO_5045500441" evidence="3">
    <location>
        <begin position="28"/>
        <end position="643"/>
    </location>
</feature>
<feature type="domain" description="VWFA" evidence="4">
    <location>
        <begin position="38"/>
        <end position="224"/>
    </location>
</feature>
<protein>
    <submittedName>
        <fullName evidence="5">VWA domain-containing protein</fullName>
    </submittedName>
</protein>
<dbReference type="SMART" id="SM00327">
    <property type="entry name" value="VWA"/>
    <property type="match status" value="1"/>
</dbReference>
<feature type="signal peptide" evidence="3">
    <location>
        <begin position="1"/>
        <end position="27"/>
    </location>
</feature>
<dbReference type="EMBL" id="JAAXKY010000013">
    <property type="protein sequence ID" value="NMH76805.1"/>
    <property type="molecule type" value="Genomic_DNA"/>
</dbReference>
<keyword evidence="2" id="KW-0812">Transmembrane</keyword>